<keyword evidence="1" id="KW-1133">Transmembrane helix</keyword>
<evidence type="ECO:0000313" key="3">
    <source>
        <dbReference type="Proteomes" id="UP000198850"/>
    </source>
</evidence>
<keyword evidence="3" id="KW-1185">Reference proteome</keyword>
<feature type="transmembrane region" description="Helical" evidence="1">
    <location>
        <begin position="379"/>
        <end position="401"/>
    </location>
</feature>
<evidence type="ECO:0000313" key="2">
    <source>
        <dbReference type="EMBL" id="SEB09171.1"/>
    </source>
</evidence>
<dbReference type="AlphaFoldDB" id="A0A1H4GIQ4"/>
<feature type="transmembrane region" description="Helical" evidence="1">
    <location>
        <begin position="158"/>
        <end position="177"/>
    </location>
</feature>
<feature type="transmembrane region" description="Helical" evidence="1">
    <location>
        <begin position="207"/>
        <end position="224"/>
    </location>
</feature>
<feature type="transmembrane region" description="Helical" evidence="1">
    <location>
        <begin position="277"/>
        <end position="297"/>
    </location>
</feature>
<feature type="transmembrane region" description="Helical" evidence="1">
    <location>
        <begin position="12"/>
        <end position="36"/>
    </location>
</feature>
<evidence type="ECO:0008006" key="4">
    <source>
        <dbReference type="Google" id="ProtNLM"/>
    </source>
</evidence>
<protein>
    <recommendedName>
        <fullName evidence="4">Dolichyl-phosphate-mannose-protein mannosyltransferase</fullName>
    </recommendedName>
</protein>
<evidence type="ECO:0000256" key="1">
    <source>
        <dbReference type="SAM" id="Phobius"/>
    </source>
</evidence>
<dbReference type="Proteomes" id="UP000198850">
    <property type="component" value="Unassembled WGS sequence"/>
</dbReference>
<sequence>MQMGENKVKLLLSTGGLLVITIAMTLLVLTAGFFAGINVSKWQFPLSFLLTAVVYFYAGKSYYQTVSIYFQSLLSGIIVIAVSMIIAVNFYDVSYDGQSYHMEEIYQLKNGWNPTRELLPPSVNMALYINHYSKGVEIPQSALYSLTNRIETGKATNFILLAAAFCLTLSLLLNFSILSTSKSVLLSFLSVLNPVAVNQLFSTYVDGQIAILLLCFFVTAIWVIRDASYFNLLLLASIVIITANIKFTGLVYIVLFAVAFLAWLLFVNYNKVIFQKAFYAILISGFVAVFVVGYNPYVKNTISFHHPFYPLMGENKVDIMGHNLPSGFEGRNGVSKFFISLFAHTDNVMVGNQKQIELKVPFTFNKNDIVSSYAIDTRIAGFGALFSGIMLLSVLLLVLLLKKTGSQWKTMKSGIYALGIIILSVILLPESWWARYVPQLWYFPLIILLMTELYIKEKIKFLKILMYLCLLVNVSFTLLVFRYNFAMTRLIDTQMQQMKETGQTISVQWNSAEANRIRFQENQIRYTSRDLEKAPNTEKIICSEASFVMPSGPADLQKPTQK</sequence>
<feature type="transmembrane region" description="Helical" evidence="1">
    <location>
        <begin position="464"/>
        <end position="485"/>
    </location>
</feature>
<proteinExistence type="predicted"/>
<keyword evidence="1" id="KW-0472">Membrane</keyword>
<accession>A0A1H4GIQ4</accession>
<gene>
    <name evidence="2" type="ORF">SAMN05443550_11081</name>
</gene>
<feature type="transmembrane region" description="Helical" evidence="1">
    <location>
        <begin position="413"/>
        <end position="433"/>
    </location>
</feature>
<feature type="transmembrane region" description="Helical" evidence="1">
    <location>
        <begin position="42"/>
        <end position="58"/>
    </location>
</feature>
<keyword evidence="1" id="KW-0812">Transmembrane</keyword>
<name>A0A1H4GIQ4_9SPHI</name>
<feature type="transmembrane region" description="Helical" evidence="1">
    <location>
        <begin position="251"/>
        <end position="270"/>
    </location>
</feature>
<reference evidence="2 3" key="1">
    <citation type="submission" date="2016-10" db="EMBL/GenBank/DDBJ databases">
        <authorList>
            <person name="de Groot N.N."/>
        </authorList>
    </citation>
    <scope>NUCLEOTIDE SEQUENCE [LARGE SCALE GENOMIC DNA]</scope>
    <source>
        <strain evidence="2 3">DSM 19033</strain>
    </source>
</reference>
<feature type="transmembrane region" description="Helical" evidence="1">
    <location>
        <begin position="229"/>
        <end position="245"/>
    </location>
</feature>
<dbReference type="EMBL" id="FNRA01000010">
    <property type="protein sequence ID" value="SEB09171.1"/>
    <property type="molecule type" value="Genomic_DNA"/>
</dbReference>
<dbReference type="STRING" id="425514.SAMN05443550_11081"/>
<organism evidence="2 3">
    <name type="scientific">Pedobacter hartonius</name>
    <dbReference type="NCBI Taxonomy" id="425514"/>
    <lineage>
        <taxon>Bacteria</taxon>
        <taxon>Pseudomonadati</taxon>
        <taxon>Bacteroidota</taxon>
        <taxon>Sphingobacteriia</taxon>
        <taxon>Sphingobacteriales</taxon>
        <taxon>Sphingobacteriaceae</taxon>
        <taxon>Pedobacter</taxon>
    </lineage>
</organism>
<feature type="transmembrane region" description="Helical" evidence="1">
    <location>
        <begin position="70"/>
        <end position="91"/>
    </location>
</feature>